<dbReference type="Proteomes" id="UP001054252">
    <property type="component" value="Unassembled WGS sequence"/>
</dbReference>
<protein>
    <submittedName>
        <fullName evidence="1">Uncharacterized protein</fullName>
    </submittedName>
</protein>
<sequence>MKGCSSFATMEIASEIAPKSEDILHRANAICGILWGHIMTSYNI</sequence>
<evidence type="ECO:0000313" key="2">
    <source>
        <dbReference type="Proteomes" id="UP001054252"/>
    </source>
</evidence>
<evidence type="ECO:0000313" key="1">
    <source>
        <dbReference type="EMBL" id="GKV06589.1"/>
    </source>
</evidence>
<dbReference type="AlphaFoldDB" id="A0AAV5J342"/>
<name>A0AAV5J342_9ROSI</name>
<accession>A0AAV5J342</accession>
<proteinExistence type="predicted"/>
<keyword evidence="2" id="KW-1185">Reference proteome</keyword>
<gene>
    <name evidence="1" type="ORF">SLEP1_g18462</name>
</gene>
<reference evidence="1 2" key="1">
    <citation type="journal article" date="2021" name="Commun. Biol.">
        <title>The genome of Shorea leprosula (Dipterocarpaceae) highlights the ecological relevance of drought in aseasonal tropical rainforests.</title>
        <authorList>
            <person name="Ng K.K.S."/>
            <person name="Kobayashi M.J."/>
            <person name="Fawcett J.A."/>
            <person name="Hatakeyama M."/>
            <person name="Paape T."/>
            <person name="Ng C.H."/>
            <person name="Ang C.C."/>
            <person name="Tnah L.H."/>
            <person name="Lee C.T."/>
            <person name="Nishiyama T."/>
            <person name="Sese J."/>
            <person name="O'Brien M.J."/>
            <person name="Copetti D."/>
            <person name="Mohd Noor M.I."/>
            <person name="Ong R.C."/>
            <person name="Putra M."/>
            <person name="Sireger I.Z."/>
            <person name="Indrioko S."/>
            <person name="Kosugi Y."/>
            <person name="Izuno A."/>
            <person name="Isagi Y."/>
            <person name="Lee S.L."/>
            <person name="Shimizu K.K."/>
        </authorList>
    </citation>
    <scope>NUCLEOTIDE SEQUENCE [LARGE SCALE GENOMIC DNA]</scope>
    <source>
        <strain evidence="1">214</strain>
    </source>
</reference>
<dbReference type="EMBL" id="BPVZ01000025">
    <property type="protein sequence ID" value="GKV06589.1"/>
    <property type="molecule type" value="Genomic_DNA"/>
</dbReference>
<comment type="caution">
    <text evidence="1">The sequence shown here is derived from an EMBL/GenBank/DDBJ whole genome shotgun (WGS) entry which is preliminary data.</text>
</comment>
<organism evidence="1 2">
    <name type="scientific">Rubroshorea leprosula</name>
    <dbReference type="NCBI Taxonomy" id="152421"/>
    <lineage>
        <taxon>Eukaryota</taxon>
        <taxon>Viridiplantae</taxon>
        <taxon>Streptophyta</taxon>
        <taxon>Embryophyta</taxon>
        <taxon>Tracheophyta</taxon>
        <taxon>Spermatophyta</taxon>
        <taxon>Magnoliopsida</taxon>
        <taxon>eudicotyledons</taxon>
        <taxon>Gunneridae</taxon>
        <taxon>Pentapetalae</taxon>
        <taxon>rosids</taxon>
        <taxon>malvids</taxon>
        <taxon>Malvales</taxon>
        <taxon>Dipterocarpaceae</taxon>
        <taxon>Rubroshorea</taxon>
    </lineage>
</organism>